<dbReference type="AlphaFoldDB" id="U2NVA7"/>
<comment type="caution">
    <text evidence="1">The sequence shown here is derived from an EMBL/GenBank/DDBJ whole genome shotgun (WGS) entry which is preliminary data.</text>
</comment>
<evidence type="ECO:0008006" key="3">
    <source>
        <dbReference type="Google" id="ProtNLM"/>
    </source>
</evidence>
<proteinExistence type="predicted"/>
<dbReference type="HOGENOM" id="CLU_3007537_0_0_9"/>
<accession>U2NVA7</accession>
<organism evidence="1 2">
    <name type="scientific">Eubacterium ramulus ATCC 29099</name>
    <dbReference type="NCBI Taxonomy" id="1256908"/>
    <lineage>
        <taxon>Bacteria</taxon>
        <taxon>Bacillati</taxon>
        <taxon>Bacillota</taxon>
        <taxon>Clostridia</taxon>
        <taxon>Eubacteriales</taxon>
        <taxon>Eubacteriaceae</taxon>
        <taxon>Eubacterium</taxon>
    </lineage>
</organism>
<dbReference type="Proteomes" id="UP000016608">
    <property type="component" value="Unassembled WGS sequence"/>
</dbReference>
<protein>
    <recommendedName>
        <fullName evidence="3">Integrase Tn916-type N-terminal DNA binding domain-containing protein</fullName>
    </recommendedName>
</protein>
<evidence type="ECO:0000313" key="1">
    <source>
        <dbReference type="EMBL" id="ERK41950.1"/>
    </source>
</evidence>
<reference evidence="1 2" key="1">
    <citation type="submission" date="2013-06" db="EMBL/GenBank/DDBJ databases">
        <authorList>
            <person name="Weinstock G."/>
            <person name="Sodergren E."/>
            <person name="Lobos E.A."/>
            <person name="Fulton L."/>
            <person name="Fulton R."/>
            <person name="Courtney L."/>
            <person name="Fronick C."/>
            <person name="O'Laughlin M."/>
            <person name="Godfrey J."/>
            <person name="Wilson R.M."/>
            <person name="Miner T."/>
            <person name="Farmer C."/>
            <person name="Delehaunty K."/>
            <person name="Cordes M."/>
            <person name="Minx P."/>
            <person name="Tomlinson C."/>
            <person name="Chen J."/>
            <person name="Wollam A."/>
            <person name="Pepin K.H."/>
            <person name="Bhonagiri V."/>
            <person name="Zhang X."/>
            <person name="Warren W."/>
            <person name="Mitreva M."/>
            <person name="Mardis E.R."/>
            <person name="Wilson R.K."/>
        </authorList>
    </citation>
    <scope>NUCLEOTIDE SEQUENCE [LARGE SCALE GENOMIC DNA]</scope>
    <source>
        <strain evidence="1 2">ATCC 29099</strain>
    </source>
</reference>
<dbReference type="EMBL" id="AWVJ01000180">
    <property type="protein sequence ID" value="ERK41950.1"/>
    <property type="molecule type" value="Genomic_DNA"/>
</dbReference>
<sequence>MGKSLNGKELGKGISQRKEDGLYIARFTNRFGKRQSISDPTYNGIQKKIANCTAGR</sequence>
<dbReference type="Gene3D" id="3.30.160.60">
    <property type="entry name" value="Classic Zinc Finger"/>
    <property type="match status" value="1"/>
</dbReference>
<keyword evidence="2" id="KW-1185">Reference proteome</keyword>
<name>U2NVA7_EUBRA</name>
<gene>
    <name evidence="1" type="ORF">HMPREF0373_03025</name>
</gene>
<evidence type="ECO:0000313" key="2">
    <source>
        <dbReference type="Proteomes" id="UP000016608"/>
    </source>
</evidence>